<reference evidence="3 4" key="1">
    <citation type="submission" date="2022-03" db="EMBL/GenBank/DDBJ databases">
        <authorList>
            <person name="Macdonald S."/>
            <person name="Ahmed S."/>
            <person name="Newling K."/>
        </authorList>
    </citation>
    <scope>NUCLEOTIDE SEQUENCE [LARGE SCALE GENOMIC DNA]</scope>
</reference>
<evidence type="ECO:0000313" key="3">
    <source>
        <dbReference type="EMBL" id="CAH8351977.1"/>
    </source>
</evidence>
<accession>A0ABC8K3H4</accession>
<comment type="caution">
    <text evidence="3">The sequence shown here is derived from an EMBL/GenBank/DDBJ whole genome shotgun (WGS) entry which is preliminary data.</text>
</comment>
<keyword evidence="4" id="KW-1185">Reference proteome</keyword>
<dbReference type="EMBL" id="CAKOAT010171822">
    <property type="protein sequence ID" value="CAH8351977.1"/>
    <property type="molecule type" value="Genomic_DNA"/>
</dbReference>
<dbReference type="AlphaFoldDB" id="A0ABC8K3H4"/>
<organism evidence="3 4">
    <name type="scientific">Eruca vesicaria subsp. sativa</name>
    <name type="common">Garden rocket</name>
    <name type="synonym">Eruca sativa</name>
    <dbReference type="NCBI Taxonomy" id="29727"/>
    <lineage>
        <taxon>Eukaryota</taxon>
        <taxon>Viridiplantae</taxon>
        <taxon>Streptophyta</taxon>
        <taxon>Embryophyta</taxon>
        <taxon>Tracheophyta</taxon>
        <taxon>Spermatophyta</taxon>
        <taxon>Magnoliopsida</taxon>
        <taxon>eudicotyledons</taxon>
        <taxon>Gunneridae</taxon>
        <taxon>Pentapetalae</taxon>
        <taxon>rosids</taxon>
        <taxon>malvids</taxon>
        <taxon>Brassicales</taxon>
        <taxon>Brassicaceae</taxon>
        <taxon>Brassiceae</taxon>
        <taxon>Eruca</taxon>
    </lineage>
</organism>
<evidence type="ECO:0000256" key="2">
    <source>
        <dbReference type="SAM" id="Phobius"/>
    </source>
</evidence>
<feature type="transmembrane region" description="Helical" evidence="2">
    <location>
        <begin position="151"/>
        <end position="170"/>
    </location>
</feature>
<proteinExistence type="predicted"/>
<dbReference type="PANTHER" id="PTHR33248">
    <property type="entry name" value="ZINC ION-BINDING PROTEIN"/>
    <property type="match status" value="1"/>
</dbReference>
<evidence type="ECO:0000313" key="4">
    <source>
        <dbReference type="Proteomes" id="UP001642260"/>
    </source>
</evidence>
<keyword evidence="2" id="KW-1133">Transmembrane helix</keyword>
<protein>
    <recommendedName>
        <fullName evidence="5">Zinc finger GRF-type domain-containing protein</fullName>
    </recommendedName>
</protein>
<dbReference type="Proteomes" id="UP001642260">
    <property type="component" value="Unassembled WGS sequence"/>
</dbReference>
<sequence length="183" mass="20869">MGQDYSYSQPSSSSESIDITSLLQEEADLYADEGQSTYNNPEPFEYPTQPEADQGIPTLCYCGGDTVLATSSTRKHPGRRYITCLNEDDGDCHIWKWWDVAVMEEISDFQRQLRVLKEEGNSTEHKLMLVEKSLFELSNRKLGVKLMGVSRSWWCVLVFLVFVLLFLRGLASKESVSKQHCLN</sequence>
<keyword evidence="2" id="KW-0812">Transmembrane</keyword>
<evidence type="ECO:0008006" key="5">
    <source>
        <dbReference type="Google" id="ProtNLM"/>
    </source>
</evidence>
<gene>
    <name evidence="3" type="ORF">ERUC_LOCUS18430</name>
</gene>
<feature type="region of interest" description="Disordered" evidence="1">
    <location>
        <begin position="30"/>
        <end position="50"/>
    </location>
</feature>
<evidence type="ECO:0000256" key="1">
    <source>
        <dbReference type="SAM" id="MobiDB-lite"/>
    </source>
</evidence>
<name>A0ABC8K3H4_ERUVS</name>
<keyword evidence="2" id="KW-0472">Membrane</keyword>